<evidence type="ECO:0000313" key="2">
    <source>
        <dbReference type="WBParaSite" id="ES5_v2.g13585.t1"/>
    </source>
</evidence>
<accession>A0AC34F8N8</accession>
<protein>
    <submittedName>
        <fullName evidence="2">Acyl-CoA thioesterase</fullName>
    </submittedName>
</protein>
<dbReference type="WBParaSite" id="ES5_v2.g13585.t1">
    <property type="protein sequence ID" value="ES5_v2.g13585.t1"/>
    <property type="gene ID" value="ES5_v2.g13585"/>
</dbReference>
<evidence type="ECO:0000313" key="1">
    <source>
        <dbReference type="Proteomes" id="UP000887579"/>
    </source>
</evidence>
<proteinExistence type="predicted"/>
<dbReference type="Proteomes" id="UP000887579">
    <property type="component" value="Unplaced"/>
</dbReference>
<name>A0AC34F8N8_9BILA</name>
<reference evidence="2" key="1">
    <citation type="submission" date="2022-11" db="UniProtKB">
        <authorList>
            <consortium name="WormBaseParasite"/>
        </authorList>
    </citation>
    <scope>IDENTIFICATION</scope>
</reference>
<organism evidence="1 2">
    <name type="scientific">Panagrolaimus sp. ES5</name>
    <dbReference type="NCBI Taxonomy" id="591445"/>
    <lineage>
        <taxon>Eukaryota</taxon>
        <taxon>Metazoa</taxon>
        <taxon>Ecdysozoa</taxon>
        <taxon>Nematoda</taxon>
        <taxon>Chromadorea</taxon>
        <taxon>Rhabditida</taxon>
        <taxon>Tylenchina</taxon>
        <taxon>Panagrolaimomorpha</taxon>
        <taxon>Panagrolaimoidea</taxon>
        <taxon>Panagrolaimidae</taxon>
        <taxon>Panagrolaimus</taxon>
    </lineage>
</organism>
<sequence>MSLSPHRWLRLDKIKIDSYRGECDAPGPKSRAFGGQVLAQALRAAYATVPNGFYVNSLHCYFIRGGMEKEPIIYEEEGASTFVVSPPFPPVPRPEDLTSYNASRDQFLASGKDPKLVRPINTQRVAPRCEIRPVDVDLFIRGPENSGVTEQYCWFRYLDSVDPSDPELTHTTLAYMSDLTLVSTGMLPYLSGTKIKLSTSLDHSMWFHQFRFDVNDWLLYEQSCVGHSSNRSLVHGRIWSRNGQLIMSSTQEVLIYPDVEANSAKPKEDLNSKL</sequence>